<feature type="disulfide bond" evidence="18">
    <location>
        <begin position="760"/>
        <end position="778"/>
    </location>
</feature>
<dbReference type="CDD" id="cd00054">
    <property type="entry name" value="EGF_CA"/>
    <property type="match status" value="1"/>
</dbReference>
<feature type="disulfide bond" evidence="18">
    <location>
        <begin position="1738"/>
        <end position="1756"/>
    </location>
</feature>
<evidence type="ECO:0000256" key="5">
    <source>
        <dbReference type="ARBA" id="ARBA00022583"/>
    </source>
</evidence>
<keyword evidence="9" id="KW-0677">Repeat</keyword>
<dbReference type="FunFam" id="2.120.10.30:FF:000132">
    <property type="entry name" value="Uncharacterized protein"/>
    <property type="match status" value="1"/>
</dbReference>
<evidence type="ECO:0000256" key="7">
    <source>
        <dbReference type="ARBA" id="ARBA00022723"/>
    </source>
</evidence>
<dbReference type="EMBL" id="SCEB01215321">
    <property type="protein sequence ID" value="RXM30131.1"/>
    <property type="molecule type" value="Genomic_DNA"/>
</dbReference>
<keyword evidence="10" id="KW-0106">Calcium</keyword>
<feature type="disulfide bond" evidence="18">
    <location>
        <begin position="1939"/>
        <end position="1951"/>
    </location>
</feature>
<evidence type="ECO:0000313" key="24">
    <source>
        <dbReference type="EMBL" id="RXM30131.1"/>
    </source>
</evidence>
<keyword evidence="7" id="KW-0479">Metal-binding</keyword>
<comment type="caution">
    <text evidence="24">The sequence shown here is derived from an EMBL/GenBank/DDBJ whole genome shotgun (WGS) entry which is preliminary data.</text>
</comment>
<dbReference type="InterPro" id="IPR008144">
    <property type="entry name" value="Guanylate_kin-like_dom"/>
</dbReference>
<dbReference type="SUPFAM" id="SSF52540">
    <property type="entry name" value="P-loop containing nucleoside triphosphate hydrolases"/>
    <property type="match status" value="1"/>
</dbReference>
<dbReference type="PROSITE" id="PS00856">
    <property type="entry name" value="GUANYLATE_KINASE_1"/>
    <property type="match status" value="1"/>
</dbReference>
<dbReference type="FunFam" id="2.10.25.10:FF:000072">
    <property type="entry name" value="Low-density lipoprotein receptor-related protein 1B"/>
    <property type="match status" value="1"/>
</dbReference>
<dbReference type="SMART" id="SM00135">
    <property type="entry name" value="LY"/>
    <property type="match status" value="18"/>
</dbReference>
<dbReference type="InterPro" id="IPR026823">
    <property type="entry name" value="cEGF"/>
</dbReference>
<dbReference type="Proteomes" id="UP000289886">
    <property type="component" value="Unassembled WGS sequence"/>
</dbReference>
<evidence type="ECO:0000256" key="18">
    <source>
        <dbReference type="PROSITE-ProRule" id="PRU00124"/>
    </source>
</evidence>
<evidence type="ECO:0000256" key="21">
    <source>
        <dbReference type="SAM" id="MobiDB-lite"/>
    </source>
</evidence>
<dbReference type="Gene3D" id="4.10.400.10">
    <property type="entry name" value="Low-density Lipoprotein Receptor"/>
    <property type="match status" value="20"/>
</dbReference>
<feature type="repeat" description="LDL-receptor class B" evidence="19">
    <location>
        <begin position="572"/>
        <end position="615"/>
    </location>
</feature>
<feature type="disulfide bond" evidence="18">
    <location>
        <begin position="841"/>
        <end position="859"/>
    </location>
</feature>
<keyword evidence="8" id="KW-0732">Signal</keyword>
<feature type="region of interest" description="Disordered" evidence="21">
    <location>
        <begin position="2522"/>
        <end position="2541"/>
    </location>
</feature>
<dbReference type="SMART" id="SM00192">
    <property type="entry name" value="LDLa"/>
    <property type="match status" value="20"/>
</dbReference>
<dbReference type="InterPro" id="IPR008145">
    <property type="entry name" value="GK/Ca_channel_bsu"/>
</dbReference>
<dbReference type="PROSITE" id="PS50068">
    <property type="entry name" value="LDLRA_2"/>
    <property type="match status" value="20"/>
</dbReference>
<dbReference type="PROSITE" id="PS01209">
    <property type="entry name" value="LDLRA_1"/>
    <property type="match status" value="10"/>
</dbReference>
<dbReference type="Gene3D" id="2.120.10.30">
    <property type="entry name" value="TolB, C-terminal domain"/>
    <property type="match status" value="5"/>
</dbReference>
<dbReference type="Pfam" id="PF07645">
    <property type="entry name" value="EGF_CA"/>
    <property type="match status" value="1"/>
</dbReference>
<evidence type="ECO:0000256" key="3">
    <source>
        <dbReference type="ARBA" id="ARBA00022475"/>
    </source>
</evidence>
<dbReference type="InterPro" id="IPR056588">
    <property type="entry name" value="EGF_LRP2"/>
</dbReference>
<keyword evidence="20" id="KW-0175">Coiled coil</keyword>
<feature type="repeat" description="LDL-receptor class B" evidence="19">
    <location>
        <begin position="299"/>
        <end position="342"/>
    </location>
</feature>
<dbReference type="GO" id="GO:0005509">
    <property type="term" value="F:calcium ion binding"/>
    <property type="evidence" value="ECO:0007669"/>
    <property type="project" value="InterPro"/>
</dbReference>
<feature type="disulfide bond" evidence="18">
    <location>
        <begin position="1093"/>
        <end position="1111"/>
    </location>
</feature>
<feature type="disulfide bond" evidence="18">
    <location>
        <begin position="1853"/>
        <end position="1865"/>
    </location>
</feature>
<feature type="disulfide bond" evidence="18">
    <location>
        <begin position="1564"/>
        <end position="1576"/>
    </location>
</feature>
<dbReference type="SMART" id="SM00072">
    <property type="entry name" value="GuKc"/>
    <property type="match status" value="1"/>
</dbReference>
<feature type="disulfide bond" evidence="18">
    <location>
        <begin position="1710"/>
        <end position="1725"/>
    </location>
</feature>
<dbReference type="PRINTS" id="PR00261">
    <property type="entry name" value="LDLRECEPTOR"/>
</dbReference>
<dbReference type="InterPro" id="IPR023415">
    <property type="entry name" value="LDLR_class-A_CS"/>
</dbReference>
<feature type="domain" description="L27" evidence="23">
    <location>
        <begin position="2398"/>
        <end position="2455"/>
    </location>
</feature>
<evidence type="ECO:0000313" key="25">
    <source>
        <dbReference type="Proteomes" id="UP000289886"/>
    </source>
</evidence>
<dbReference type="SUPFAM" id="SSF101288">
    <property type="entry name" value="L27 domain"/>
    <property type="match status" value="1"/>
</dbReference>
<dbReference type="GO" id="GO:0005886">
    <property type="term" value="C:plasma membrane"/>
    <property type="evidence" value="ECO:0007669"/>
    <property type="project" value="UniProtKB-SubCell"/>
</dbReference>
<dbReference type="CDD" id="cd00112">
    <property type="entry name" value="LDLa"/>
    <property type="match status" value="20"/>
</dbReference>
<feature type="disulfide bond" evidence="18">
    <location>
        <begin position="1750"/>
        <end position="1765"/>
    </location>
</feature>
<feature type="disulfide bond" evidence="18">
    <location>
        <begin position="813"/>
        <end position="828"/>
    </location>
</feature>
<evidence type="ECO:0000259" key="23">
    <source>
        <dbReference type="PROSITE" id="PS51022"/>
    </source>
</evidence>
<organism evidence="24 25">
    <name type="scientific">Acipenser ruthenus</name>
    <name type="common">Sterlet sturgeon</name>
    <dbReference type="NCBI Taxonomy" id="7906"/>
    <lineage>
        <taxon>Eukaryota</taxon>
        <taxon>Metazoa</taxon>
        <taxon>Chordata</taxon>
        <taxon>Craniata</taxon>
        <taxon>Vertebrata</taxon>
        <taxon>Euteleostomi</taxon>
        <taxon>Actinopterygii</taxon>
        <taxon>Chondrostei</taxon>
        <taxon>Acipenseriformes</taxon>
        <taxon>Acipenseridae</taxon>
        <taxon>Acipenser</taxon>
    </lineage>
</organism>
<dbReference type="PANTHER" id="PTHR22722">
    <property type="entry name" value="LOW-DENSITY LIPOPROTEIN RECEPTOR-RELATED PROTEIN 2-RELATED"/>
    <property type="match status" value="1"/>
</dbReference>
<feature type="disulfide bond" evidence="18">
    <location>
        <begin position="753"/>
        <end position="765"/>
    </location>
</feature>
<dbReference type="FunFam" id="4.10.400.10:FF:000034">
    <property type="entry name" value="Low-density lipoprotein receptor-related protein 2"/>
    <property type="match status" value="4"/>
</dbReference>
<dbReference type="InterPro" id="IPR009030">
    <property type="entry name" value="Growth_fac_rcpt_cys_sf"/>
</dbReference>
<dbReference type="InterPro" id="IPR000742">
    <property type="entry name" value="EGF"/>
</dbReference>
<feature type="disulfide bond" evidence="18">
    <location>
        <begin position="1011"/>
        <end position="1029"/>
    </location>
</feature>
<dbReference type="GO" id="GO:0006897">
    <property type="term" value="P:endocytosis"/>
    <property type="evidence" value="ECO:0007669"/>
    <property type="project" value="UniProtKB-KW"/>
</dbReference>
<dbReference type="FunFam" id="2.120.10.30:FF:000241">
    <property type="entry name" value="Low-density lipoprotein receptor-related protein 6"/>
    <property type="match status" value="2"/>
</dbReference>
<dbReference type="SUPFAM" id="SSF57184">
    <property type="entry name" value="Growth factor receptor domain"/>
    <property type="match status" value="1"/>
</dbReference>
<dbReference type="PROSITE" id="PS00010">
    <property type="entry name" value="ASX_HYDROXYL"/>
    <property type="match status" value="1"/>
</dbReference>
<proteinExistence type="inferred from homology"/>
<dbReference type="Pfam" id="PF24468">
    <property type="entry name" value="EGF_LRP2"/>
    <property type="match status" value="1"/>
</dbReference>
<gene>
    <name evidence="24" type="ORF">EOD39_8133</name>
</gene>
<feature type="disulfide bond" evidence="18">
    <location>
        <begin position="1646"/>
        <end position="1658"/>
    </location>
</feature>
<dbReference type="FunFam" id="4.10.400.10:FF:000065">
    <property type="entry name" value="Transmembrane protease serine 7"/>
    <property type="match status" value="1"/>
</dbReference>
<evidence type="ECO:0000256" key="13">
    <source>
        <dbReference type="ARBA" id="ARBA00023157"/>
    </source>
</evidence>
<dbReference type="InterPro" id="IPR000033">
    <property type="entry name" value="LDLR_classB_rpt"/>
</dbReference>
<dbReference type="GO" id="GO:0043235">
    <property type="term" value="C:receptor complex"/>
    <property type="evidence" value="ECO:0007669"/>
    <property type="project" value="TreeGrafter"/>
</dbReference>
<keyword evidence="16" id="KW-0325">Glycoprotein</keyword>
<evidence type="ECO:0000256" key="20">
    <source>
        <dbReference type="SAM" id="Coils"/>
    </source>
</evidence>
<dbReference type="Gene3D" id="1.10.287.650">
    <property type="entry name" value="L27 domain"/>
    <property type="match status" value="1"/>
</dbReference>
<feature type="disulfide bond" evidence="18">
    <location>
        <begin position="875"/>
        <end position="887"/>
    </location>
</feature>
<feature type="disulfide bond" evidence="18">
    <location>
        <begin position="1004"/>
        <end position="1016"/>
    </location>
</feature>
<keyword evidence="14 24" id="KW-0675">Receptor</keyword>
<evidence type="ECO:0000256" key="9">
    <source>
        <dbReference type="ARBA" id="ARBA00022737"/>
    </source>
</evidence>
<keyword evidence="4" id="KW-0245">EGF-like domain</keyword>
<dbReference type="PROSITE" id="PS01187">
    <property type="entry name" value="EGF_CA"/>
    <property type="match status" value="2"/>
</dbReference>
<dbReference type="InterPro" id="IPR011042">
    <property type="entry name" value="6-blade_b-propeller_TolB-like"/>
</dbReference>
<feature type="disulfide bond" evidence="18">
    <location>
        <begin position="1023"/>
        <end position="1038"/>
    </location>
</feature>
<dbReference type="SMART" id="SM00569">
    <property type="entry name" value="L27"/>
    <property type="match status" value="2"/>
</dbReference>
<feature type="repeat" description="LDL-receptor class B" evidence="19">
    <location>
        <begin position="1250"/>
        <end position="1292"/>
    </location>
</feature>
<feature type="disulfide bond" evidence="18">
    <location>
        <begin position="1958"/>
        <end position="1973"/>
    </location>
</feature>
<dbReference type="SUPFAM" id="SSF57196">
    <property type="entry name" value="EGF/Laminin"/>
    <property type="match status" value="3"/>
</dbReference>
<feature type="disulfide bond" evidence="18">
    <location>
        <begin position="1612"/>
        <end position="1630"/>
    </location>
</feature>
<feature type="coiled-coil region" evidence="20">
    <location>
        <begin position="2700"/>
        <end position="2751"/>
    </location>
</feature>
<accession>A0A444U4S2</accession>
<comment type="similarity">
    <text evidence="2">Belongs to the LDLR family.</text>
</comment>
<feature type="repeat" description="LDL-receptor class B" evidence="19">
    <location>
        <begin position="2162"/>
        <end position="2205"/>
    </location>
</feature>
<dbReference type="FunFam" id="4.10.400.10:FF:000011">
    <property type="entry name" value="Low-density lipoprotein receptor-related protein 1"/>
    <property type="match status" value="1"/>
</dbReference>
<dbReference type="SMART" id="SM00179">
    <property type="entry name" value="EGF_CA"/>
    <property type="match status" value="3"/>
</dbReference>
<feature type="domain" description="L27" evidence="23">
    <location>
        <begin position="2343"/>
        <end position="2397"/>
    </location>
</feature>
<dbReference type="Pfam" id="PF12662">
    <property type="entry name" value="cEGF"/>
    <property type="match status" value="1"/>
</dbReference>
<feature type="disulfide bond" evidence="18">
    <location>
        <begin position="1605"/>
        <end position="1617"/>
    </location>
</feature>
<dbReference type="PANTHER" id="PTHR22722:SF11">
    <property type="entry name" value="LOW-DENSITY LIPOPROTEIN RECEPTOR-RELATED PROTEIN 2"/>
    <property type="match status" value="1"/>
</dbReference>
<feature type="disulfide bond" evidence="18">
    <location>
        <begin position="1571"/>
        <end position="1589"/>
    </location>
</feature>
<dbReference type="InterPro" id="IPR051221">
    <property type="entry name" value="LDLR-related"/>
</dbReference>
<dbReference type="InterPro" id="IPR004172">
    <property type="entry name" value="L27_dom"/>
</dbReference>
<feature type="disulfide bond" evidence="18">
    <location>
        <begin position="1086"/>
        <end position="1098"/>
    </location>
</feature>
<keyword evidence="25" id="KW-1185">Reference proteome</keyword>
<dbReference type="InterPro" id="IPR027417">
    <property type="entry name" value="P-loop_NTPase"/>
</dbReference>
<keyword evidence="12" id="KW-0472">Membrane</keyword>
<feature type="disulfide bond" evidence="18">
    <location>
        <begin position="1105"/>
        <end position="1120"/>
    </location>
</feature>
<dbReference type="InterPro" id="IPR001881">
    <property type="entry name" value="EGF-like_Ca-bd_dom"/>
</dbReference>
<dbReference type="SUPFAM" id="SSF63825">
    <property type="entry name" value="YWTD domain"/>
    <property type="match status" value="5"/>
</dbReference>
<dbReference type="GO" id="GO:0005041">
    <property type="term" value="F:low-density lipoprotein particle receptor activity"/>
    <property type="evidence" value="ECO:0007669"/>
    <property type="project" value="TreeGrafter"/>
</dbReference>
<feature type="repeat" description="LDL-receptor class B" evidence="19">
    <location>
        <begin position="2119"/>
        <end position="2161"/>
    </location>
</feature>
<evidence type="ECO:0000256" key="10">
    <source>
        <dbReference type="ARBA" id="ARBA00022837"/>
    </source>
</evidence>
<keyword evidence="3" id="KW-1003">Cell membrane</keyword>
<dbReference type="Pfam" id="PF00058">
    <property type="entry name" value="Ldl_recept_b"/>
    <property type="match status" value="5"/>
</dbReference>
<feature type="disulfide bond" evidence="18">
    <location>
        <begin position="1789"/>
        <end position="1804"/>
    </location>
</feature>
<protein>
    <submittedName>
        <fullName evidence="24">Low-density lipoprotein receptor-related protein 2</fullName>
    </submittedName>
</protein>
<feature type="disulfide bond" evidence="18">
    <location>
        <begin position="1050"/>
        <end position="1068"/>
    </location>
</feature>
<keyword evidence="5" id="KW-0254">Endocytosis</keyword>
<dbReference type="Pfam" id="PF00625">
    <property type="entry name" value="Guanylate_kin"/>
    <property type="match status" value="1"/>
</dbReference>
<dbReference type="InterPro" id="IPR036034">
    <property type="entry name" value="PDZ_sf"/>
</dbReference>
<name>A0A444U4S2_ACIRT</name>
<evidence type="ECO:0000256" key="16">
    <source>
        <dbReference type="ARBA" id="ARBA00023180"/>
    </source>
</evidence>
<evidence type="ECO:0000259" key="22">
    <source>
        <dbReference type="PROSITE" id="PS50052"/>
    </source>
</evidence>
<dbReference type="PROSITE" id="PS51120">
    <property type="entry name" value="LDLRB"/>
    <property type="match status" value="9"/>
</dbReference>
<feature type="disulfide bond" evidence="18">
    <location>
        <begin position="1860"/>
        <end position="1878"/>
    </location>
</feature>
<dbReference type="FunFam" id="2.120.10.30:FF:000008">
    <property type="entry name" value="Low-density lipoprotein receptor-related protein 4"/>
    <property type="match status" value="1"/>
</dbReference>
<feature type="repeat" description="LDL-receptor class B" evidence="19">
    <location>
        <begin position="1344"/>
        <end position="1387"/>
    </location>
</feature>
<feature type="repeat" description="LDL-receptor class B" evidence="19">
    <location>
        <begin position="255"/>
        <end position="298"/>
    </location>
</feature>
<comment type="caution">
    <text evidence="18">Lacks conserved residue(s) required for the propagation of feature annotation.</text>
</comment>
<keyword evidence="15" id="KW-0168">Coated pit</keyword>
<feature type="disulfide bond" evidence="18">
    <location>
        <begin position="1946"/>
        <end position="1964"/>
    </location>
</feature>
<dbReference type="FunFam" id="4.10.400.10:FF:000108">
    <property type="entry name" value="Low-density lipoprotein receptor-related protein 2"/>
    <property type="match status" value="1"/>
</dbReference>
<feature type="disulfide bond" evidence="18">
    <location>
        <begin position="801"/>
        <end position="819"/>
    </location>
</feature>
<evidence type="ECO:0000256" key="11">
    <source>
        <dbReference type="ARBA" id="ARBA00022989"/>
    </source>
</evidence>
<keyword evidence="6" id="KW-0812">Transmembrane</keyword>
<evidence type="ECO:0000256" key="19">
    <source>
        <dbReference type="PROSITE-ProRule" id="PRU00461"/>
    </source>
</evidence>
<feature type="disulfide bond" evidence="18">
    <location>
        <begin position="794"/>
        <end position="806"/>
    </location>
</feature>
<dbReference type="SMART" id="SM00181">
    <property type="entry name" value="EGF"/>
    <property type="match status" value="12"/>
</dbReference>
<keyword evidence="13 18" id="KW-1015">Disulfide bond</keyword>
<dbReference type="InterPro" id="IPR018097">
    <property type="entry name" value="EGF_Ca-bd_CS"/>
</dbReference>
<dbReference type="Gene3D" id="2.10.25.10">
    <property type="entry name" value="Laminin"/>
    <property type="match status" value="3"/>
</dbReference>
<dbReference type="FunFam" id="4.10.400.10:FF:000001">
    <property type="entry name" value="Low-density lipoprotein receptor-related protein 1"/>
    <property type="match status" value="1"/>
</dbReference>
<feature type="disulfide bond" evidence="18">
    <location>
        <begin position="1043"/>
        <end position="1055"/>
    </location>
</feature>
<dbReference type="InterPro" id="IPR036055">
    <property type="entry name" value="LDL_receptor-like_sf"/>
</dbReference>
<feature type="disulfide bond" evidence="18">
    <location>
        <begin position="1828"/>
        <end position="1843"/>
    </location>
</feature>
<evidence type="ECO:0000256" key="12">
    <source>
        <dbReference type="ARBA" id="ARBA00023136"/>
    </source>
</evidence>
<feature type="disulfide bond" evidence="18">
    <location>
        <begin position="1653"/>
        <end position="1671"/>
    </location>
</feature>
<evidence type="ECO:0000256" key="15">
    <source>
        <dbReference type="ARBA" id="ARBA00023176"/>
    </source>
</evidence>
<dbReference type="InterPro" id="IPR000152">
    <property type="entry name" value="EGF-type_Asp/Asn_hydroxyl_site"/>
</dbReference>
<feature type="repeat" description="LDL-receptor class B" evidence="19">
    <location>
        <begin position="616"/>
        <end position="657"/>
    </location>
</feature>
<evidence type="ECO:0000256" key="1">
    <source>
        <dbReference type="ARBA" id="ARBA00004251"/>
    </source>
</evidence>
<evidence type="ECO:0000256" key="8">
    <source>
        <dbReference type="ARBA" id="ARBA00022729"/>
    </source>
</evidence>
<evidence type="ECO:0000256" key="2">
    <source>
        <dbReference type="ARBA" id="ARBA00009939"/>
    </source>
</evidence>
<dbReference type="InterPro" id="IPR002172">
    <property type="entry name" value="LDrepeatLR_classA_rpt"/>
</dbReference>
<dbReference type="GO" id="GO:0005905">
    <property type="term" value="C:clathrin-coated pit"/>
    <property type="evidence" value="ECO:0007669"/>
    <property type="project" value="UniProtKB-KW"/>
</dbReference>
<evidence type="ECO:0000256" key="6">
    <source>
        <dbReference type="ARBA" id="ARBA00022692"/>
    </source>
</evidence>
<dbReference type="InterPro" id="IPR036892">
    <property type="entry name" value="L27_dom_sf"/>
</dbReference>
<dbReference type="FunFam" id="4.10.400.10:FF:000024">
    <property type="entry name" value="Low-density lipoprotein RecePtor related"/>
    <property type="match status" value="1"/>
</dbReference>
<evidence type="ECO:0000256" key="4">
    <source>
        <dbReference type="ARBA" id="ARBA00022536"/>
    </source>
</evidence>
<feature type="disulfide bond" evidence="18">
    <location>
        <begin position="882"/>
        <end position="900"/>
    </location>
</feature>
<evidence type="ECO:0000256" key="17">
    <source>
        <dbReference type="ARBA" id="ARBA00037878"/>
    </source>
</evidence>
<feature type="domain" description="Guanylate kinase-like" evidence="22">
    <location>
        <begin position="2559"/>
        <end position="2746"/>
    </location>
</feature>
<dbReference type="InterPro" id="IPR014775">
    <property type="entry name" value="L27_C"/>
</dbReference>
<reference evidence="24 25" key="1">
    <citation type="submission" date="2019-01" db="EMBL/GenBank/DDBJ databases">
        <title>Draft Genome and Complete Hox-Cluster Characterization of the Sterlet Sturgeon (Acipenser ruthenus).</title>
        <authorList>
            <person name="Wei Q."/>
        </authorList>
    </citation>
    <scope>NUCLEOTIDE SEQUENCE [LARGE SCALE GENOMIC DNA]</scope>
    <source>
        <strain evidence="24">WHYD16114868_AA</strain>
        <tissue evidence="24">Blood</tissue>
    </source>
</reference>
<dbReference type="InterPro" id="IPR049883">
    <property type="entry name" value="NOTCH1_EGF-like"/>
</dbReference>
<dbReference type="InterPro" id="IPR020590">
    <property type="entry name" value="Guanylate_kinase_CS"/>
</dbReference>
<sequence>MDGGVRVTIVRSLSHPWGVAVHQNYLYYTDLDFEVVERVDKANGANLVVMRSNMPGVKGLKVHYRDNSAGTTNACSTNNGGCPHLCLPKPNGQKACACTTGFVPSHDGANCVEYESFTVVSDYRSIRGFHINSSDHSEAMVPIAGQSRYATKIDVDVPNGFIYWADNHPYSNYYSGILRVKTDGSGYSHIVTSGVGVNGIQGIAVDWVAGNLYFTNSFSTQTYIEVLRLNTTYRLVLLKSSVDRPQDIAVSPRLRYLFWIDGGQNPKIERALLDGTNRTILISASIVTPRGLVVDYTSNFLYWTDDSLDMISCMNYDGTERQIVRYGSRYPTPYGISIFGNYMIWVDRNLKKVFQASKQPGNTDAAEVIRDKLNDLQDVAVFDSHVQPVSANMVGFNPCLEDNGRCQQFCFAIPEKEKPECGCAHGTILSNGVSCGASLDEFLIYTTDYSVNSARLDPEDHSLPFTTAMTGYGTRALDFDFDDKRIYFTQSLSYGHGQISYISTTSSTSPPVTVASGLGVPEGIAYDWIHKRLYVSDYYNQSILAMGLDGQNRTYIAHVPRPRAIIVDPCRGYMYWTDWSSHAKIERATLGGNFRVPIINSSVVWPNGLTLDYEDRLLYWADAYLKKIERSSLTGENRQVIVGMAIYPFAMTVYQQHIYWTDWDTNSIYRASKDDGSGLTVLVKDPEYRLNDIHVASPSKQQKCSSPCEQFNGGCSHVCVPGPTGPECQCPSDGRWYLANNGKDCIKDEGTRCGQNQFTCLNGQCIPERWKCNGYKDCSDNTDELERVCAFHTCSPLDFTCNNGRCVLLSYRCDYLNDCGDNSDEDGCAFPTCNPSTEFTCDSGRCISRDFVCDGINNCHDNGTSDERNCQTQTCGSDEYRCGPGNCIPSIWVCDGIQDCLDGSDEPASCDDLIRSCHADQFTCVNGNCIPDSLTCDGNNDCGDMSDESPELQCDKRTCSPQQFTCPPPWYSGPRCIPQSWVCDGDTDCANAADELQNCPDRTCHLNEFRCTNGLCILLAFRCDRQNDCGDGSDETGCSYPPCTSNQFTCRNGHCIPSSYVCDGENDCRDNSDELESLCKTPEPTCPPNHFRCTSGECIDMNKVCNRENDCADGSDEKGCGINECANTAISQCAQNCTDTLTSYYCSCWPGYRLMPDGKACEDINECAETPQVCSQICENGVGSFFCKCASGYIREPDGRTCRQNSAIHPYLLFSNRYYIRNLTTDGSSLSIVLQGLSNVMALDFDHYEQRLYWIDVGEDKIERMFFNGTGRETVIDNDVPNGEGLAIDWVGRKMYWVDSFKDALHVSELDGRFRKKLLSGCVGPNHTFCFENPRAVVVNPKLGWLYWTDWADSAYIGRAGMDGRNKSAIITTKLEWPNALTIDYTSDKIFFADAHLNYLEYADMDGHNRHIAIAGTLSHPFALTLFEDTVYWTDWNTKTVEKAHKYTGAGRVVMVNNTHSPHDIHVYHPYRQPRSVNPCNSDSGRCSHLCLIAPGGQQHTCECPDHFHGVFVGFNVVCLADCSSTQYRCGDNEKCIPIWWKCDGQNDCKDGSDETDTCPTRYCPLGQFQCYDGSCTSPNFLCDTRNDCPDGSDEDPALCSDHRCEENQFQCDNKHCIPLSWHCDGLVDCADNSDEDPEECHHKTCRPGEFQCKNSRCISQAYVCDMEDDCGDNSDEPHEECTGPNHRCDEHTEFSCKTNYRCVPQWTVCNGKDDCLDNSDEENCESVTCDPVGDFRCENHLCIPLRWKCDGNDDCGDGSDEKGCAPRPCSESEFKCDNQMCIHGTWVCNHNNDCGDNSDERDCELLTCHPGFFQCDSGHCIPATLKCDGQADCRDSTDESSCPTRYPNGTWCSSSEFECNNHVCIYPNWVCDGYDDCRDGSDEEAKTCLTIPCELPERFRCNNNYCIYSGLLCNKVDDCGDNSDEAEDLCRESTPAPCTTHELKCANGHCVPLINVCDHYDHCGDRSDETGCNINECEIYGTCPQDCKNLKGSYQCLCAEGYRKVGNGNECKADGAPPLLLLPENVRIRRFNLQANEYQDYIDEHEHIAAVDYDWDHNNTGYSMVYFTVEGEGSNFGSIKRAYLTNVDDDSDNSALSVDLNLNYIVKPGGIAVDWVGRHIYWTDARVKRIEVALLDGRYRKRLIATVLDEPAAIVVNPKLGLMYWTDLGSYPKIESAWMDGQHRKVLVDTFLGWPTGLSIDYSNNDRVYWSDSKDNFIESMLPNGEDRHLALHRVAILFHLDLGNPFSVNVFENHVYWSTREKGEVFRQDKFGAGKKVKLLTAGPWLTQISMYQKQRYVSSTGFVPPPVMPPPCLCRNGGTCYIDDGLAKCNYMKLTKCAVFFAGLHETLALLTSQLRPDANHKEDLGFLKDVFSEKSLTYLMKIHEKLQQYERQSPTPILHTAHSLAEDVAEELQSGPMGNDEKELFQLLNAPHLKAVLTVHDTVAQKNFDPVLPPLPEDFEDELEEESVKIVRLVKNKEPLGATIRRDETTGAVIVARIMRGGAADRSAGLRRSFRLSRKERQNTQNEAKQAEPSEPELLTYEEVTRYQQRPNERPRLVLLIGSLGARINELKQKVIAENPQHYGVAVPHTTRSKKSHEKEGVEYHFVSKQTFEADTQNNKFVEYGDYKENQYGMSLQAIRSVLSKNKMCLVDVQPEAIKSLRTAEFKPYVIFVKPRVPEGHRRRSAATSSGTGEHVRSVDEEYQEMRQSAALIEKQYGHLVDKVLVKDNSQSACSELKNILERLEREPFWVPCSWVRT</sequence>
<dbReference type="PROSITE" id="PS51022">
    <property type="entry name" value="L27"/>
    <property type="match status" value="2"/>
</dbReference>
<keyword evidence="24" id="KW-0449">Lipoprotein</keyword>
<feature type="repeat" description="LDL-receptor class B" evidence="19">
    <location>
        <begin position="1388"/>
        <end position="1430"/>
    </location>
</feature>
<dbReference type="Gene3D" id="2.30.42.10">
    <property type="match status" value="1"/>
</dbReference>
<feature type="disulfide bond" evidence="18">
    <location>
        <begin position="917"/>
        <end position="929"/>
    </location>
</feature>
<feature type="disulfide bond" evidence="18">
    <location>
        <begin position="1816"/>
        <end position="1834"/>
    </location>
</feature>
<dbReference type="Pfam" id="PF00057">
    <property type="entry name" value="Ldl_recept_a"/>
    <property type="match status" value="20"/>
</dbReference>
<dbReference type="PROSITE" id="PS50052">
    <property type="entry name" value="GUANYLATE_KINASE_2"/>
    <property type="match status" value="1"/>
</dbReference>
<feature type="disulfide bond" evidence="18">
    <location>
        <begin position="1777"/>
        <end position="1795"/>
    </location>
</feature>
<feature type="disulfide bond" evidence="18">
    <location>
        <begin position="1770"/>
        <end position="1782"/>
    </location>
</feature>
<dbReference type="Gene3D" id="3.40.50.300">
    <property type="entry name" value="P-loop containing nucleotide triphosphate hydrolases"/>
    <property type="match status" value="1"/>
</dbReference>
<dbReference type="SUPFAM" id="SSF57424">
    <property type="entry name" value="LDL receptor-like module"/>
    <property type="match status" value="20"/>
</dbReference>
<dbReference type="Pfam" id="PF02828">
    <property type="entry name" value="L27"/>
    <property type="match status" value="2"/>
</dbReference>
<feature type="disulfide bond" evidence="18">
    <location>
        <begin position="1809"/>
        <end position="1821"/>
    </location>
</feature>
<evidence type="ECO:0000256" key="14">
    <source>
        <dbReference type="ARBA" id="ARBA00023170"/>
    </source>
</evidence>
<feature type="disulfide bond" evidence="18">
    <location>
        <begin position="924"/>
        <end position="942"/>
    </location>
</feature>
<keyword evidence="11" id="KW-1133">Transmembrane helix</keyword>
<comment type="subcellular location">
    <subcellularLocation>
        <location evidence="1">Cell membrane</location>
        <topology evidence="1">Single-pass type I membrane protein</topology>
    </subcellularLocation>
    <subcellularLocation>
        <location evidence="17">Membrane</location>
        <location evidence="17">Coated pit</location>
    </subcellularLocation>
</comment>
<dbReference type="PROSITE" id="PS01186">
    <property type="entry name" value="EGF_2"/>
    <property type="match status" value="3"/>
</dbReference>
<dbReference type="FunFam" id="4.10.400.10:FF:000002">
    <property type="entry name" value="Low-density lipoprotein receptor-related protein 1"/>
    <property type="match status" value="1"/>
</dbReference>
<feature type="disulfide bond" evidence="18">
    <location>
        <begin position="1902"/>
        <end position="1920"/>
    </location>
</feature>
<dbReference type="SUPFAM" id="SSF50156">
    <property type="entry name" value="PDZ domain-like"/>
    <property type="match status" value="1"/>
</dbReference>